<feature type="site" description="Important for catalytic activity" evidence="7">
    <location>
        <position position="227"/>
    </location>
</feature>
<evidence type="ECO:0000313" key="9">
    <source>
        <dbReference type="Proteomes" id="UP000254794"/>
    </source>
</evidence>
<dbReference type="EMBL" id="UGOD01000001">
    <property type="protein sequence ID" value="STX51339.1"/>
    <property type="molecule type" value="Genomic_DNA"/>
</dbReference>
<dbReference type="RefSeq" id="WP_115330982.1">
    <property type="nucleotide sequence ID" value="NZ_CAAAHP010000001.1"/>
</dbReference>
<gene>
    <name evidence="8" type="primary">yceG</name>
    <name evidence="7" type="synonym">mltG</name>
    <name evidence="8" type="ORF">NCTC13316_01434</name>
</gene>
<keyword evidence="6 7" id="KW-0961">Cell wall biogenesis/degradation</keyword>
<evidence type="ECO:0000313" key="8">
    <source>
        <dbReference type="EMBL" id="STX51339.1"/>
    </source>
</evidence>
<evidence type="ECO:0000256" key="2">
    <source>
        <dbReference type="ARBA" id="ARBA00022692"/>
    </source>
</evidence>
<keyword evidence="4 7" id="KW-0472">Membrane</keyword>
<keyword evidence="1 7" id="KW-1003">Cell membrane</keyword>
<accession>A0A378JMB8</accession>
<dbReference type="OrthoDB" id="9814591at2"/>
<dbReference type="InterPro" id="IPR003770">
    <property type="entry name" value="MLTG-like"/>
</dbReference>
<evidence type="ECO:0000256" key="1">
    <source>
        <dbReference type="ARBA" id="ARBA00022475"/>
    </source>
</evidence>
<dbReference type="HAMAP" id="MF_02065">
    <property type="entry name" value="MltG"/>
    <property type="match status" value="1"/>
</dbReference>
<dbReference type="GO" id="GO:0008932">
    <property type="term" value="F:lytic endotransglycosylase activity"/>
    <property type="evidence" value="ECO:0007669"/>
    <property type="project" value="UniProtKB-UniRule"/>
</dbReference>
<evidence type="ECO:0000256" key="5">
    <source>
        <dbReference type="ARBA" id="ARBA00023239"/>
    </source>
</evidence>
<comment type="subcellular location">
    <subcellularLocation>
        <location evidence="7">Cell inner membrane</location>
        <topology evidence="7">Single-pass membrane protein</topology>
    </subcellularLocation>
</comment>
<proteinExistence type="inferred from homology"/>
<dbReference type="EC" id="4.2.2.29" evidence="7"/>
<dbReference type="PANTHER" id="PTHR30518:SF2">
    <property type="entry name" value="ENDOLYTIC MUREIN TRANSGLYCOSYLASE"/>
    <property type="match status" value="1"/>
</dbReference>
<sequence>MHSDEPHFNNHNTSLKHRHLIKFLITILIILMLISIPLGWFIYRLNKPIATEGKSLIIEVKPNSTAKLLVQKLYENHFIDSKFIIENYIKYKGLANQLKAGVYQIQPGETAINLVDRIVKGDVLIAAFRIIEGTNIYQVKQKLSQAPYLHYKAKDWTVISNQYPNAEGLLLADTYYYNAGSDAKPLLLNANKKLLAVLNSNWEKRSSALPYKTPYELLIAASIIEKETSLPSERRIISGIVVNRIKKRMPLQMDPTVIYALGPTFSGKLGHHNLDFDSPYNTYLYRGLPPTPIAMVGRDAIEAAAQPQISNYLYFVAKGDGSHIFSATYEEQKQAIARYMNKENQ</sequence>
<keyword evidence="9" id="KW-1185">Reference proteome</keyword>
<keyword evidence="5 7" id="KW-0456">Lyase</keyword>
<dbReference type="AlphaFoldDB" id="A0A378JMB8"/>
<evidence type="ECO:0000256" key="6">
    <source>
        <dbReference type="ARBA" id="ARBA00023316"/>
    </source>
</evidence>
<dbReference type="CDD" id="cd08010">
    <property type="entry name" value="MltG_like"/>
    <property type="match status" value="1"/>
</dbReference>
<evidence type="ECO:0000256" key="7">
    <source>
        <dbReference type="HAMAP-Rule" id="MF_02065"/>
    </source>
</evidence>
<comment type="catalytic activity">
    <reaction evidence="7">
        <text>a peptidoglycan chain = a peptidoglycan chain with N-acetyl-1,6-anhydromuramyl-[peptide] at the reducing end + a peptidoglycan chain with N-acetylglucosamine at the non-reducing end.</text>
        <dbReference type="EC" id="4.2.2.29"/>
    </reaction>
</comment>
<evidence type="ECO:0000256" key="3">
    <source>
        <dbReference type="ARBA" id="ARBA00022989"/>
    </source>
</evidence>
<dbReference type="Gene3D" id="3.30.160.60">
    <property type="entry name" value="Classic Zinc Finger"/>
    <property type="match status" value="1"/>
</dbReference>
<keyword evidence="3 7" id="KW-1133">Transmembrane helix</keyword>
<dbReference type="GO" id="GO:0009252">
    <property type="term" value="P:peptidoglycan biosynthetic process"/>
    <property type="evidence" value="ECO:0007669"/>
    <property type="project" value="UniProtKB-UniRule"/>
</dbReference>
<comment type="function">
    <text evidence="7">Functions as a peptidoglycan terminase that cleaves nascent peptidoglycan strands endolytically to terminate their elongation.</text>
</comment>
<dbReference type="NCBIfam" id="TIGR00247">
    <property type="entry name" value="endolytic transglycosylase MltG"/>
    <property type="match status" value="1"/>
</dbReference>
<dbReference type="Gene3D" id="3.30.1490.480">
    <property type="entry name" value="Endolytic murein transglycosylase"/>
    <property type="match status" value="1"/>
</dbReference>
<feature type="transmembrane region" description="Helical" evidence="7">
    <location>
        <begin position="20"/>
        <end position="43"/>
    </location>
</feature>
<dbReference type="Pfam" id="PF02618">
    <property type="entry name" value="YceG"/>
    <property type="match status" value="1"/>
</dbReference>
<keyword evidence="2 7" id="KW-0812">Transmembrane</keyword>
<dbReference type="Proteomes" id="UP000254794">
    <property type="component" value="Unassembled WGS sequence"/>
</dbReference>
<evidence type="ECO:0000256" key="4">
    <source>
        <dbReference type="ARBA" id="ARBA00023136"/>
    </source>
</evidence>
<name>A0A378JMB8_9GAMM</name>
<dbReference type="GO" id="GO:0071555">
    <property type="term" value="P:cell wall organization"/>
    <property type="evidence" value="ECO:0007669"/>
    <property type="project" value="UniProtKB-KW"/>
</dbReference>
<protein>
    <recommendedName>
        <fullName evidence="7">Endolytic murein transglycosylase</fullName>
        <ecNumber evidence="7">4.2.2.29</ecNumber>
    </recommendedName>
    <alternativeName>
        <fullName evidence="7">Peptidoglycan lytic transglycosylase</fullName>
    </alternativeName>
    <alternativeName>
        <fullName evidence="7">Peptidoglycan polymerization terminase</fullName>
    </alternativeName>
</protein>
<dbReference type="GO" id="GO:0005886">
    <property type="term" value="C:plasma membrane"/>
    <property type="evidence" value="ECO:0007669"/>
    <property type="project" value="UniProtKB-SubCell"/>
</dbReference>
<organism evidence="8 9">
    <name type="scientific">Legionella busanensis</name>
    <dbReference type="NCBI Taxonomy" id="190655"/>
    <lineage>
        <taxon>Bacteria</taxon>
        <taxon>Pseudomonadati</taxon>
        <taxon>Pseudomonadota</taxon>
        <taxon>Gammaproteobacteria</taxon>
        <taxon>Legionellales</taxon>
        <taxon>Legionellaceae</taxon>
        <taxon>Legionella</taxon>
    </lineage>
</organism>
<dbReference type="PANTHER" id="PTHR30518">
    <property type="entry name" value="ENDOLYTIC MUREIN TRANSGLYCOSYLASE"/>
    <property type="match status" value="1"/>
</dbReference>
<reference evidence="8 9" key="1">
    <citation type="submission" date="2018-06" db="EMBL/GenBank/DDBJ databases">
        <authorList>
            <consortium name="Pathogen Informatics"/>
            <person name="Doyle S."/>
        </authorList>
    </citation>
    <scope>NUCLEOTIDE SEQUENCE [LARGE SCALE GENOMIC DNA]</scope>
    <source>
        <strain evidence="8 9">NCTC13316</strain>
    </source>
</reference>
<keyword evidence="7" id="KW-0997">Cell inner membrane</keyword>
<comment type="similarity">
    <text evidence="7">Belongs to the transglycosylase MltG family.</text>
</comment>